<evidence type="ECO:0000256" key="3">
    <source>
        <dbReference type="ARBA" id="ARBA00022475"/>
    </source>
</evidence>
<comment type="similarity">
    <text evidence="2">Belongs to the chromate ion transporter (CHR) (TC 2.A.51) family.</text>
</comment>
<accession>A0ABP0Q068</accession>
<feature type="transmembrane region" description="Helical" evidence="7">
    <location>
        <begin position="278"/>
        <end position="306"/>
    </location>
</feature>
<protein>
    <submittedName>
        <fullName evidence="8">Probable chromate transport protein</fullName>
    </submittedName>
</protein>
<evidence type="ECO:0000313" key="9">
    <source>
        <dbReference type="Proteomes" id="UP001642464"/>
    </source>
</evidence>
<comment type="subcellular location">
    <subcellularLocation>
        <location evidence="1">Cell membrane</location>
        <topology evidence="1">Multi-pass membrane protein</topology>
    </subcellularLocation>
</comment>
<reference evidence="8 9" key="1">
    <citation type="submission" date="2024-02" db="EMBL/GenBank/DDBJ databases">
        <authorList>
            <person name="Chen Y."/>
            <person name="Shah S."/>
            <person name="Dougan E. K."/>
            <person name="Thang M."/>
            <person name="Chan C."/>
        </authorList>
    </citation>
    <scope>NUCLEOTIDE SEQUENCE [LARGE SCALE GENOMIC DNA]</scope>
</reference>
<evidence type="ECO:0000256" key="6">
    <source>
        <dbReference type="ARBA" id="ARBA00023136"/>
    </source>
</evidence>
<feature type="transmembrane region" description="Helical" evidence="7">
    <location>
        <begin position="247"/>
        <end position="266"/>
    </location>
</feature>
<dbReference type="PANTHER" id="PTHR33567:SF3">
    <property type="entry name" value="CHROMATE ION TRANSPORTER (EUROFUNG)"/>
    <property type="match status" value="1"/>
</dbReference>
<dbReference type="Proteomes" id="UP001642464">
    <property type="component" value="Unassembled WGS sequence"/>
</dbReference>
<keyword evidence="5 7" id="KW-1133">Transmembrane helix</keyword>
<feature type="transmembrane region" description="Helical" evidence="7">
    <location>
        <begin position="390"/>
        <end position="418"/>
    </location>
</feature>
<evidence type="ECO:0000256" key="4">
    <source>
        <dbReference type="ARBA" id="ARBA00022692"/>
    </source>
</evidence>
<dbReference type="Pfam" id="PF02417">
    <property type="entry name" value="Chromate_transp"/>
    <property type="match status" value="2"/>
</dbReference>
<evidence type="ECO:0000256" key="5">
    <source>
        <dbReference type="ARBA" id="ARBA00022989"/>
    </source>
</evidence>
<keyword evidence="9" id="KW-1185">Reference proteome</keyword>
<feature type="transmembrane region" description="Helical" evidence="7">
    <location>
        <begin position="17"/>
        <end position="36"/>
    </location>
</feature>
<evidence type="ECO:0000256" key="1">
    <source>
        <dbReference type="ARBA" id="ARBA00004651"/>
    </source>
</evidence>
<gene>
    <name evidence="8" type="ORF">SCF082_LOCUS38581</name>
</gene>
<proteinExistence type="inferred from homology"/>
<dbReference type="PANTHER" id="PTHR33567">
    <property type="entry name" value="CHROMATE ION TRANSPORTER (EUROFUNG)"/>
    <property type="match status" value="1"/>
</dbReference>
<feature type="transmembrane region" description="Helical" evidence="7">
    <location>
        <begin position="125"/>
        <end position="146"/>
    </location>
</feature>
<evidence type="ECO:0000256" key="7">
    <source>
        <dbReference type="SAM" id="Phobius"/>
    </source>
</evidence>
<feature type="transmembrane region" description="Helical" evidence="7">
    <location>
        <begin position="312"/>
        <end position="338"/>
    </location>
</feature>
<feature type="transmembrane region" description="Helical" evidence="7">
    <location>
        <begin position="218"/>
        <end position="235"/>
    </location>
</feature>
<keyword evidence="4 7" id="KW-0812">Transmembrane</keyword>
<sequence>MKETLLPAGSSPSLGTLAWNFLVLGATAFGGPPVHISMFRSRFVEKYGWLSSDRFAELFAMANCLPGPSSTQVAFAIGMTQGGVKGGLLAGACFIIPGAITLSLLGFVSSSLSKQIEEPASPANAVAIACSAVGVALVFIAISGLIKKQVFEAGNVVTLGAICFFTGATCLLVHPAPAWLNPSLIFLGGLITILFPVAPDSEVKHANDTGKSGMPVSLAIGIFLLYVIVAAFTIWRDTFDHGWIMPFLTAGMFVWGGGPVVLPMLMTFLTPQWISPTIFLAGISFAEMMPGPVFNISCFLGIQLAINSGWNWLPGIAVCWAGLMGPGITLIFGAYTLWDELRKQRLYQHALPGLNAAAVGLLVPTMFVVYDTLQERSPWQAGSRALVVLAYYFIELCKVNVPAVVVAFGAAGLCWALAQ</sequence>
<name>A0ABP0Q068_9DINO</name>
<keyword evidence="6 7" id="KW-0472">Membrane</keyword>
<keyword evidence="3" id="KW-1003">Cell membrane</keyword>
<evidence type="ECO:0000313" key="8">
    <source>
        <dbReference type="EMBL" id="CAK9080978.1"/>
    </source>
</evidence>
<dbReference type="PIRSF" id="PIRSF004810">
    <property type="entry name" value="ChrA"/>
    <property type="match status" value="1"/>
</dbReference>
<feature type="transmembrane region" description="Helical" evidence="7">
    <location>
        <begin position="88"/>
        <end position="113"/>
    </location>
</feature>
<feature type="transmembrane region" description="Helical" evidence="7">
    <location>
        <begin position="153"/>
        <end position="174"/>
    </location>
</feature>
<dbReference type="EMBL" id="CAXAMM010038795">
    <property type="protein sequence ID" value="CAK9080978.1"/>
    <property type="molecule type" value="Genomic_DNA"/>
</dbReference>
<dbReference type="InterPro" id="IPR003370">
    <property type="entry name" value="Chromate_transpt"/>
</dbReference>
<comment type="caution">
    <text evidence="8">The sequence shown here is derived from an EMBL/GenBank/DDBJ whole genome shotgun (WGS) entry which is preliminary data.</text>
</comment>
<feature type="transmembrane region" description="Helical" evidence="7">
    <location>
        <begin position="350"/>
        <end position="370"/>
    </location>
</feature>
<organism evidence="8 9">
    <name type="scientific">Durusdinium trenchii</name>
    <dbReference type="NCBI Taxonomy" id="1381693"/>
    <lineage>
        <taxon>Eukaryota</taxon>
        <taxon>Sar</taxon>
        <taxon>Alveolata</taxon>
        <taxon>Dinophyceae</taxon>
        <taxon>Suessiales</taxon>
        <taxon>Symbiodiniaceae</taxon>
        <taxon>Durusdinium</taxon>
    </lineage>
</organism>
<evidence type="ECO:0000256" key="2">
    <source>
        <dbReference type="ARBA" id="ARBA00005262"/>
    </source>
</evidence>
<dbReference type="InterPro" id="IPR014047">
    <property type="entry name" value="Chr_Tranpt_l_chain"/>
</dbReference>
<feature type="transmembrane region" description="Helical" evidence="7">
    <location>
        <begin position="180"/>
        <end position="198"/>
    </location>
</feature>